<dbReference type="EMBL" id="CP000302">
    <property type="protein sequence ID" value="ABE53700.1"/>
    <property type="molecule type" value="Genomic_DNA"/>
</dbReference>
<dbReference type="SUPFAM" id="SSF55781">
    <property type="entry name" value="GAF domain-like"/>
    <property type="match status" value="2"/>
</dbReference>
<protein>
    <submittedName>
        <fullName evidence="5">Diguanylate cyclase/phosphodiesterase with GAF sensor</fullName>
    </submittedName>
</protein>
<dbReference type="InterPro" id="IPR003018">
    <property type="entry name" value="GAF"/>
</dbReference>
<organism evidence="5 6">
    <name type="scientific">Shewanella denitrificans (strain OS217 / ATCC BAA-1090 / DSM 15013)</name>
    <dbReference type="NCBI Taxonomy" id="318161"/>
    <lineage>
        <taxon>Bacteria</taxon>
        <taxon>Pseudomonadati</taxon>
        <taxon>Pseudomonadota</taxon>
        <taxon>Gammaproteobacteria</taxon>
        <taxon>Alteromonadales</taxon>
        <taxon>Shewanellaceae</taxon>
        <taxon>Shewanella</taxon>
    </lineage>
</organism>
<dbReference type="Proteomes" id="UP000001982">
    <property type="component" value="Chromosome"/>
</dbReference>
<evidence type="ECO:0000259" key="4">
    <source>
        <dbReference type="PROSITE" id="PS50887"/>
    </source>
</evidence>
<dbReference type="PANTHER" id="PTHR44757:SF2">
    <property type="entry name" value="BIOFILM ARCHITECTURE MAINTENANCE PROTEIN MBAA"/>
    <property type="match status" value="1"/>
</dbReference>
<evidence type="ECO:0000313" key="6">
    <source>
        <dbReference type="Proteomes" id="UP000001982"/>
    </source>
</evidence>
<sequence>MDVAPSFISSDIEHLQKRVIRLKRLARKYKRAEIIQNALLEISNIATKAASLDLFYQGVHLHLKKLIPADNFFIASRDANTGLISLPFFADEKDPHPSELYPDEEISSIIERGITGYVLKTGKPLLCDTNKFDELIATGAIDDLGSPSHQWLGVPIKRNHHSIGVLVVQSYHPDITYGELELELMGFICHHISGVMERLKHHEQLEQAIVERTKELSHAYETVKQEVKERVRAERLQKALFEIADLSASNADQNRFYVQLHQIISQLIPAQNCFIALINNVDATLSFPFYVSQMNLSYPASRPMQDGLTEYILATKEPKLLSQNDIKTLIEQDEIYAIAPALNQTHAMHQWIGIPLFIHGNIAGALTIYSISQDQNYQVKDLELLNFVSHHIANAIERKMAVESLKRSHDELEDKVSQRTQALAELNDNLQEEIMQRRKIEAQLQHDAKHDGLTGLPNRSFFMERLSYAIKHGRRHGHDQFALLFIDLDRFKQINDTFGHLEGDKFLIETARRLKSCIRENDALARLGGDEFVILLDSIQGTQDALDVSDRILYQVSQPYKLGKQDFISGASIGIAFSGHHKEDTSESLLKSADAAMYQAKSKGKGCYVIFDSQIDKQAKQAAEMKKAFKRALLQQEINISYAPVMNFNDLSIIALEPQASWKHPDGSLKTHNQLKSLAEQCQLIIHFDAYIFDHLNHNYSKLVQQFSNKICIHLSVSSQHIKHKHGLRNLKRTLKKSQLDLSSIWVFFHEKAFVQDTENHISAFQHLSQMDVNIGMNGYGTGYSSLSSLSLLPISALKLDSNISKHLVNEQQMQLTKAYQLAASSLGVDMFVEGVDTVQQKRQLSQLGYQQGQGKTFEKKHLNYIKVQKSCA</sequence>
<dbReference type="InterPro" id="IPR029787">
    <property type="entry name" value="Nucleotide_cyclase"/>
</dbReference>
<dbReference type="OrthoDB" id="9804951at2"/>
<name>Q12S76_SHEDO</name>
<dbReference type="SMART" id="SM00052">
    <property type="entry name" value="EAL"/>
    <property type="match status" value="1"/>
</dbReference>
<gene>
    <name evidence="5" type="ordered locus">Sden_0407</name>
</gene>
<feature type="domain" description="GGDEF" evidence="4">
    <location>
        <begin position="479"/>
        <end position="613"/>
    </location>
</feature>
<dbReference type="PROSITE" id="PS50887">
    <property type="entry name" value="GGDEF"/>
    <property type="match status" value="1"/>
</dbReference>
<dbReference type="AlphaFoldDB" id="Q12S76"/>
<dbReference type="STRING" id="318161.Sden_0407"/>
<dbReference type="InterPro" id="IPR000160">
    <property type="entry name" value="GGDEF_dom"/>
</dbReference>
<dbReference type="InterPro" id="IPR029016">
    <property type="entry name" value="GAF-like_dom_sf"/>
</dbReference>
<dbReference type="SUPFAM" id="SSF55073">
    <property type="entry name" value="Nucleotide cyclase"/>
    <property type="match status" value="1"/>
</dbReference>
<dbReference type="PROSITE" id="PS50883">
    <property type="entry name" value="EAL"/>
    <property type="match status" value="1"/>
</dbReference>
<dbReference type="InterPro" id="IPR035919">
    <property type="entry name" value="EAL_sf"/>
</dbReference>
<dbReference type="SMART" id="SM00065">
    <property type="entry name" value="GAF"/>
    <property type="match status" value="2"/>
</dbReference>
<dbReference type="RefSeq" id="WP_011494866.1">
    <property type="nucleotide sequence ID" value="NC_007954.1"/>
</dbReference>
<feature type="domain" description="EAL" evidence="3">
    <location>
        <begin position="622"/>
        <end position="873"/>
    </location>
</feature>
<dbReference type="eggNOG" id="COG2203">
    <property type="taxonomic scope" value="Bacteria"/>
</dbReference>
<evidence type="ECO:0000256" key="2">
    <source>
        <dbReference type="SAM" id="Coils"/>
    </source>
</evidence>
<keyword evidence="2" id="KW-0175">Coiled coil</keyword>
<comment type="cofactor">
    <cofactor evidence="1">
        <name>Mg(2+)</name>
        <dbReference type="ChEBI" id="CHEBI:18420"/>
    </cofactor>
</comment>
<dbReference type="NCBIfam" id="TIGR00254">
    <property type="entry name" value="GGDEF"/>
    <property type="match status" value="1"/>
</dbReference>
<dbReference type="eggNOG" id="COG5001">
    <property type="taxonomic scope" value="Bacteria"/>
</dbReference>
<accession>Q12S76</accession>
<dbReference type="Gene3D" id="3.30.70.270">
    <property type="match status" value="1"/>
</dbReference>
<feature type="coiled-coil region" evidence="2">
    <location>
        <begin position="402"/>
        <end position="443"/>
    </location>
</feature>
<dbReference type="HOGENOM" id="CLU_000445_70_32_6"/>
<dbReference type="InterPro" id="IPR001633">
    <property type="entry name" value="EAL_dom"/>
</dbReference>
<dbReference type="Gene3D" id="3.20.20.450">
    <property type="entry name" value="EAL domain"/>
    <property type="match status" value="1"/>
</dbReference>
<evidence type="ECO:0000256" key="1">
    <source>
        <dbReference type="ARBA" id="ARBA00001946"/>
    </source>
</evidence>
<dbReference type="SUPFAM" id="SSF141868">
    <property type="entry name" value="EAL domain-like"/>
    <property type="match status" value="1"/>
</dbReference>
<dbReference type="SMART" id="SM00267">
    <property type="entry name" value="GGDEF"/>
    <property type="match status" value="1"/>
</dbReference>
<dbReference type="CDD" id="cd01948">
    <property type="entry name" value="EAL"/>
    <property type="match status" value="1"/>
</dbReference>
<dbReference type="Pfam" id="PF00990">
    <property type="entry name" value="GGDEF"/>
    <property type="match status" value="1"/>
</dbReference>
<dbReference type="Pfam" id="PF00563">
    <property type="entry name" value="EAL"/>
    <property type="match status" value="1"/>
</dbReference>
<dbReference type="PANTHER" id="PTHR44757">
    <property type="entry name" value="DIGUANYLATE CYCLASE DGCP"/>
    <property type="match status" value="1"/>
</dbReference>
<dbReference type="FunFam" id="3.30.70.270:FF:000001">
    <property type="entry name" value="Diguanylate cyclase domain protein"/>
    <property type="match status" value="1"/>
</dbReference>
<dbReference type="Pfam" id="PF13185">
    <property type="entry name" value="GAF_2"/>
    <property type="match status" value="2"/>
</dbReference>
<keyword evidence="6" id="KW-1185">Reference proteome</keyword>
<evidence type="ECO:0000313" key="5">
    <source>
        <dbReference type="EMBL" id="ABE53700.1"/>
    </source>
</evidence>
<dbReference type="InterPro" id="IPR052155">
    <property type="entry name" value="Biofilm_reg_signaling"/>
</dbReference>
<dbReference type="GO" id="GO:0003824">
    <property type="term" value="F:catalytic activity"/>
    <property type="evidence" value="ECO:0007669"/>
    <property type="project" value="UniProtKB-ARBA"/>
</dbReference>
<dbReference type="InterPro" id="IPR043128">
    <property type="entry name" value="Rev_trsase/Diguanyl_cyclase"/>
</dbReference>
<dbReference type="Gene3D" id="3.30.450.40">
    <property type="match status" value="2"/>
</dbReference>
<proteinExistence type="predicted"/>
<reference evidence="5 6" key="1">
    <citation type="submission" date="2006-03" db="EMBL/GenBank/DDBJ databases">
        <title>Complete sequence of Shewanella denitrificans OS217.</title>
        <authorList>
            <consortium name="US DOE Joint Genome Institute"/>
            <person name="Copeland A."/>
            <person name="Lucas S."/>
            <person name="Lapidus A."/>
            <person name="Barry K."/>
            <person name="Detter J.C."/>
            <person name="Glavina del Rio T."/>
            <person name="Hammon N."/>
            <person name="Israni S."/>
            <person name="Dalin E."/>
            <person name="Tice H."/>
            <person name="Pitluck S."/>
            <person name="Brettin T."/>
            <person name="Bruce D."/>
            <person name="Han C."/>
            <person name="Tapia R."/>
            <person name="Gilna P."/>
            <person name="Kiss H."/>
            <person name="Schmutz J."/>
            <person name="Larimer F."/>
            <person name="Land M."/>
            <person name="Hauser L."/>
            <person name="Kyrpides N."/>
            <person name="Lykidis A."/>
            <person name="Richardson P."/>
        </authorList>
    </citation>
    <scope>NUCLEOTIDE SEQUENCE [LARGE SCALE GENOMIC DNA]</scope>
    <source>
        <strain evidence="6">OS217 / ATCC BAA-1090 / DSM 15013</strain>
    </source>
</reference>
<dbReference type="KEGG" id="sdn:Sden_0407"/>
<evidence type="ECO:0000259" key="3">
    <source>
        <dbReference type="PROSITE" id="PS50883"/>
    </source>
</evidence>
<dbReference type="CDD" id="cd01949">
    <property type="entry name" value="GGDEF"/>
    <property type="match status" value="1"/>
</dbReference>